<reference evidence="3" key="1">
    <citation type="journal article" date="2021" name="Proc. Natl. Acad. Sci. U.S.A.">
        <title>A Catalog of Tens of Thousands of Viruses from Human Metagenomes Reveals Hidden Associations with Chronic Diseases.</title>
        <authorList>
            <person name="Tisza M.J."/>
            <person name="Buck C.B."/>
        </authorList>
    </citation>
    <scope>NUCLEOTIDE SEQUENCE</scope>
    <source>
        <strain evidence="3">CtK0l2</strain>
    </source>
</reference>
<protein>
    <submittedName>
        <fullName evidence="3">Uncharacterized protein</fullName>
    </submittedName>
</protein>
<keyword evidence="1" id="KW-0175">Coiled coil</keyword>
<proteinExistence type="predicted"/>
<accession>A0A8S5NKF6</accession>
<evidence type="ECO:0000256" key="2">
    <source>
        <dbReference type="SAM" id="MobiDB-lite"/>
    </source>
</evidence>
<feature type="coiled-coil region" evidence="1">
    <location>
        <begin position="271"/>
        <end position="332"/>
    </location>
</feature>
<dbReference type="EMBL" id="BK015181">
    <property type="protein sequence ID" value="DAD94770.1"/>
    <property type="molecule type" value="Genomic_DNA"/>
</dbReference>
<name>A0A8S5NKF6_9CAUD</name>
<evidence type="ECO:0000313" key="3">
    <source>
        <dbReference type="EMBL" id="DAD94770.1"/>
    </source>
</evidence>
<organism evidence="3">
    <name type="scientific">Siphoviridae sp. ctK0l2</name>
    <dbReference type="NCBI Taxonomy" id="2826243"/>
    <lineage>
        <taxon>Viruses</taxon>
        <taxon>Duplodnaviria</taxon>
        <taxon>Heunggongvirae</taxon>
        <taxon>Uroviricota</taxon>
        <taxon>Caudoviricetes</taxon>
    </lineage>
</organism>
<feature type="region of interest" description="Disordered" evidence="2">
    <location>
        <begin position="354"/>
        <end position="374"/>
    </location>
</feature>
<sequence>MPVYSKIAKKIQNEIDTYLMNKDLLDGYINLSKTDKHKESFSVNKNYDGEDGYMTLLSEGSVLYPDGSIRLYLAKGTLQKWYDSIDEEYEGYVTVGHVDTNSFPVRQGYFRKEDLRIITDDKGRSDLLVKPHVNTELSQIKDLIIQDEPFAISSEFSWTFKDIKPEEVAEYTKLTKYNAQFTDEPVPITDNIHITGFSFVGNPGNAKSGGYEPSVYLKQEKELELDKENTLDKILAYFNGQSAEATEVEEKQPEVVEEVVEEVKEEVAEPAVEAEAEATEQAEEVKEESLEASTVELLEKATAKILELEAKVGKLEAEKVALEQEKAQSEGAIKQRMETLSALLSKASVEAPVVKEQEEKLEQSTGLRKRFGGK</sequence>
<evidence type="ECO:0000256" key="1">
    <source>
        <dbReference type="SAM" id="Coils"/>
    </source>
</evidence>